<reference evidence="2 3" key="1">
    <citation type="submission" date="2011-08" db="EMBL/GenBank/DDBJ databases">
        <authorList>
            <person name="Liu Z.J."/>
            <person name="Shi F.L."/>
            <person name="Lu J.Q."/>
            <person name="Li M."/>
            <person name="Wang Z.L."/>
        </authorList>
    </citation>
    <scope>NUCLEOTIDE SEQUENCE [LARGE SCALE GENOMIC DNA]</scope>
    <source>
        <strain evidence="2 3">USNM 41457</strain>
    </source>
</reference>
<dbReference type="InParanoid" id="J9DKA4"/>
<dbReference type="Proteomes" id="UP000003163">
    <property type="component" value="Unassembled WGS sequence"/>
</dbReference>
<comment type="caution">
    <text evidence="2">The sequence shown here is derived from an EMBL/GenBank/DDBJ whole genome shotgun (WGS) entry which is preliminary data.</text>
</comment>
<keyword evidence="3" id="KW-1185">Reference proteome</keyword>
<accession>J9DKA4</accession>
<evidence type="ECO:0000256" key="1">
    <source>
        <dbReference type="SAM" id="SignalP"/>
    </source>
</evidence>
<organism evidence="2 3">
    <name type="scientific">Edhazardia aedis (strain USNM 41457)</name>
    <name type="common">Microsporidian parasite</name>
    <dbReference type="NCBI Taxonomy" id="1003232"/>
    <lineage>
        <taxon>Eukaryota</taxon>
        <taxon>Fungi</taxon>
        <taxon>Fungi incertae sedis</taxon>
        <taxon>Microsporidia</taxon>
        <taxon>Edhazardia</taxon>
    </lineage>
</organism>
<dbReference type="AlphaFoldDB" id="J9DKA4"/>
<evidence type="ECO:0000313" key="3">
    <source>
        <dbReference type="Proteomes" id="UP000003163"/>
    </source>
</evidence>
<feature type="signal peptide" evidence="1">
    <location>
        <begin position="1"/>
        <end position="24"/>
    </location>
</feature>
<evidence type="ECO:0000313" key="2">
    <source>
        <dbReference type="EMBL" id="EJW03040.1"/>
    </source>
</evidence>
<dbReference type="HOGENOM" id="CLU_1777405_0_0_1"/>
<sequence>MNFVLLCTAIICFIKLSPNPDVQTENIFNETIIHDGNADFLYENTQRIKIYQSLQKVINMISCKTFEIQMYALTFKEWLDIGNFLKSLNKSISCPNFFPNFIKVGKRFLVSINIYNTIHKVNLYMSIKNIFIVKQHKIFPALNLKM</sequence>
<feature type="chain" id="PRO_5003823179" evidence="1">
    <location>
        <begin position="25"/>
        <end position="146"/>
    </location>
</feature>
<gene>
    <name evidence="2" type="ORF">EDEG_02572</name>
</gene>
<dbReference type="VEuPathDB" id="MicrosporidiaDB:EDEG_02572"/>
<protein>
    <submittedName>
        <fullName evidence="2">Uncharacterized protein</fullName>
    </submittedName>
</protein>
<keyword evidence="1" id="KW-0732">Signal</keyword>
<dbReference type="EMBL" id="AFBI03000047">
    <property type="protein sequence ID" value="EJW03040.1"/>
    <property type="molecule type" value="Genomic_DNA"/>
</dbReference>
<proteinExistence type="predicted"/>
<reference evidence="3" key="2">
    <citation type="submission" date="2015-07" db="EMBL/GenBank/DDBJ databases">
        <title>Contrasting host-pathogen interactions and genome evolution in two generalist and specialist microsporidian pathogens of mosquitoes.</title>
        <authorList>
            <consortium name="The Broad Institute Genomics Platform"/>
            <consortium name="The Broad Institute Genome Sequencing Center for Infectious Disease"/>
            <person name="Cuomo C.A."/>
            <person name="Sanscrainte N.D."/>
            <person name="Goldberg J.M."/>
            <person name="Heiman D."/>
            <person name="Young S."/>
            <person name="Zeng Q."/>
            <person name="Becnel J.J."/>
            <person name="Birren B.W."/>
        </authorList>
    </citation>
    <scope>NUCLEOTIDE SEQUENCE [LARGE SCALE GENOMIC DNA]</scope>
    <source>
        <strain evidence="3">USNM 41457</strain>
    </source>
</reference>
<name>J9DKA4_EDHAE</name>